<dbReference type="NCBIfam" id="NF033564">
    <property type="entry name" value="transpos_ISAs1"/>
    <property type="match status" value="1"/>
</dbReference>
<dbReference type="Proteomes" id="UP000281474">
    <property type="component" value="Unassembled WGS sequence"/>
</dbReference>
<protein>
    <submittedName>
        <fullName evidence="3">ISAs1 family transposase</fullName>
    </submittedName>
</protein>
<dbReference type="Pfam" id="PF01609">
    <property type="entry name" value="DDE_Tnp_1"/>
    <property type="match status" value="1"/>
</dbReference>
<sequence length="373" mass="42654">MNLDLFFQIFSKLDDQRQSSKVIYPLFDILFVSLCSVIAGADGWKDIEEYAEGHLDWFQKNGFLKDGVPVDDTIARTIASIEPEQFNQCFVEWMQAVNRLSKGEIIAIDGKTLRGSYDRNDRRSTLHMINAFACKNKMVLGQLSTDAKSNEITAIPELIQLLDIKGALVSIDAMGCQKKIAQAIVNKQADYLLAVKGNQELLQSEIQKQFSEFRGNPEKENLLIEKNRSRLEARACKVLPAKEIAKQFPDWPKLKTIGVSMGYRQEKGKEPSLEYRYYISSAELTEEKFSEAVRAHWAVENSLHWVLDLSMNEDRSQIYKDNGAENWGILRQTSLNMLRKEKTKISIPTKRKRAWMKTDYLEKVLKAGLTVAD</sequence>
<dbReference type="RefSeq" id="WP_121840978.1">
    <property type="nucleotide sequence ID" value="NZ_ML014943.1"/>
</dbReference>
<name>A0A3L8PS88_9GAMM</name>
<evidence type="ECO:0000313" key="3">
    <source>
        <dbReference type="EMBL" id="RLV57669.1"/>
    </source>
</evidence>
<keyword evidence="4" id="KW-1185">Reference proteome</keyword>
<feature type="non-terminal residue" evidence="3">
    <location>
        <position position="373"/>
    </location>
</feature>
<dbReference type="GO" id="GO:0006313">
    <property type="term" value="P:DNA transposition"/>
    <property type="evidence" value="ECO:0007669"/>
    <property type="project" value="InterPro"/>
</dbReference>
<gene>
    <name evidence="3" type="ORF">D5018_21350</name>
</gene>
<dbReference type="InterPro" id="IPR032806">
    <property type="entry name" value="YbfD_N"/>
</dbReference>
<evidence type="ECO:0000313" key="4">
    <source>
        <dbReference type="Proteomes" id="UP000281474"/>
    </source>
</evidence>
<dbReference type="PANTHER" id="PTHR30298:SF0">
    <property type="entry name" value="PROTEIN YBFL-RELATED"/>
    <property type="match status" value="1"/>
</dbReference>
<dbReference type="AlphaFoldDB" id="A0A3L8PS88"/>
<feature type="domain" description="H repeat-associated protein N-terminal" evidence="2">
    <location>
        <begin position="8"/>
        <end position="94"/>
    </location>
</feature>
<dbReference type="GO" id="GO:0003677">
    <property type="term" value="F:DNA binding"/>
    <property type="evidence" value="ECO:0007669"/>
    <property type="project" value="InterPro"/>
</dbReference>
<evidence type="ECO:0000259" key="2">
    <source>
        <dbReference type="Pfam" id="PF13808"/>
    </source>
</evidence>
<proteinExistence type="predicted"/>
<comment type="caution">
    <text evidence="3">The sequence shown here is derived from an EMBL/GenBank/DDBJ whole genome shotgun (WGS) entry which is preliminary data.</text>
</comment>
<dbReference type="InterPro" id="IPR002559">
    <property type="entry name" value="Transposase_11"/>
</dbReference>
<dbReference type="OrthoDB" id="6648013at2"/>
<feature type="domain" description="Transposase IS4-like" evidence="1">
    <location>
        <begin position="102"/>
        <end position="337"/>
    </location>
</feature>
<evidence type="ECO:0000259" key="1">
    <source>
        <dbReference type="Pfam" id="PF01609"/>
    </source>
</evidence>
<reference evidence="3 4" key="1">
    <citation type="submission" date="2018-09" db="EMBL/GenBank/DDBJ databases">
        <title>Phylogeny of the Shewanellaceae, and recommendation for two new genera, Pseudoshewanella and Parashewanella.</title>
        <authorList>
            <person name="Wang G."/>
        </authorList>
    </citation>
    <scope>NUCLEOTIDE SEQUENCE [LARGE SCALE GENOMIC DNA]</scope>
    <source>
        <strain evidence="3 4">C51</strain>
    </source>
</reference>
<organism evidence="3 4">
    <name type="scientific">Parashewanella curva</name>
    <dbReference type="NCBI Taxonomy" id="2338552"/>
    <lineage>
        <taxon>Bacteria</taxon>
        <taxon>Pseudomonadati</taxon>
        <taxon>Pseudomonadota</taxon>
        <taxon>Gammaproteobacteria</taxon>
        <taxon>Alteromonadales</taxon>
        <taxon>Shewanellaceae</taxon>
        <taxon>Parashewanella</taxon>
    </lineage>
</organism>
<dbReference type="PANTHER" id="PTHR30298">
    <property type="entry name" value="H REPEAT-ASSOCIATED PREDICTED TRANSPOSASE"/>
    <property type="match status" value="1"/>
</dbReference>
<dbReference type="Pfam" id="PF13808">
    <property type="entry name" value="DDE_Tnp_1_assoc"/>
    <property type="match status" value="1"/>
</dbReference>
<dbReference type="EMBL" id="QZEI01000194">
    <property type="protein sequence ID" value="RLV57669.1"/>
    <property type="molecule type" value="Genomic_DNA"/>
</dbReference>
<dbReference type="InterPro" id="IPR047647">
    <property type="entry name" value="ISAs1_transpos"/>
</dbReference>
<dbReference type="GO" id="GO:0004803">
    <property type="term" value="F:transposase activity"/>
    <property type="evidence" value="ECO:0007669"/>
    <property type="project" value="InterPro"/>
</dbReference>
<accession>A0A3L8PS88</accession>
<dbReference type="InterPro" id="IPR051698">
    <property type="entry name" value="Transposase_11-like"/>
</dbReference>